<proteinExistence type="predicted"/>
<dbReference type="EMBL" id="KV453851">
    <property type="protein sequence ID" value="ODV85743.1"/>
    <property type="molecule type" value="Genomic_DNA"/>
</dbReference>
<dbReference type="GO" id="GO:0000160">
    <property type="term" value="P:phosphorelay signal transduction system"/>
    <property type="evidence" value="ECO:0007669"/>
    <property type="project" value="InterPro"/>
</dbReference>
<dbReference type="GO" id="GO:0009927">
    <property type="term" value="F:histidine phosphotransfer kinase activity"/>
    <property type="evidence" value="ECO:0007669"/>
    <property type="project" value="InterPro"/>
</dbReference>
<dbReference type="Gene3D" id="1.20.120.160">
    <property type="entry name" value="HPT domain"/>
    <property type="match status" value="1"/>
</dbReference>
<evidence type="ECO:0000259" key="2">
    <source>
        <dbReference type="PROSITE" id="PS50894"/>
    </source>
</evidence>
<gene>
    <name evidence="3" type="ORF">CANARDRAFT_7115</name>
</gene>
<dbReference type="PANTHER" id="PTHR28242:SF52">
    <property type="entry name" value="PHOSPHORELAY INTERMEDIATE PROTEIN YPD1"/>
    <property type="match status" value="1"/>
</dbReference>
<dbReference type="SUPFAM" id="SSF47226">
    <property type="entry name" value="Histidine-containing phosphotransfer domain, HPT domain"/>
    <property type="match status" value="1"/>
</dbReference>
<name>A0A1E4T1W5_9ASCO</name>
<dbReference type="InterPro" id="IPR008207">
    <property type="entry name" value="Sig_transdc_His_kin_Hpt_dom"/>
</dbReference>
<accession>A0A1E4T1W5</accession>
<dbReference type="InterPro" id="IPR036641">
    <property type="entry name" value="HPT_dom_sf"/>
</dbReference>
<dbReference type="Proteomes" id="UP000094801">
    <property type="component" value="Unassembled WGS sequence"/>
</dbReference>
<sequence>MVVTQETLEDSELINWTIFQELLMMDEDEEGFALSLVQTFVEQAIGIFKDIDTLLHAPIEEKTQDNLKKLSSMGHYLKGSAAALGLQKVQFECERLQNYGNMISFDDFEPATKAQTVEEWYACIEEVFSNVLESYSQSKQLLADFFNAEL</sequence>
<organism evidence="3 4">
    <name type="scientific">[Candida] arabinofermentans NRRL YB-2248</name>
    <dbReference type="NCBI Taxonomy" id="983967"/>
    <lineage>
        <taxon>Eukaryota</taxon>
        <taxon>Fungi</taxon>
        <taxon>Dikarya</taxon>
        <taxon>Ascomycota</taxon>
        <taxon>Saccharomycotina</taxon>
        <taxon>Pichiomycetes</taxon>
        <taxon>Pichiales</taxon>
        <taxon>Pichiaceae</taxon>
        <taxon>Ogataea</taxon>
        <taxon>Ogataea/Candida clade</taxon>
    </lineage>
</organism>
<feature type="modified residue" description="Phosphohistidine" evidence="1">
    <location>
        <position position="75"/>
    </location>
</feature>
<dbReference type="OrthoDB" id="1673781at2759"/>
<evidence type="ECO:0000313" key="4">
    <source>
        <dbReference type="Proteomes" id="UP000094801"/>
    </source>
</evidence>
<keyword evidence="1" id="KW-0597">Phosphoprotein</keyword>
<evidence type="ECO:0000256" key="1">
    <source>
        <dbReference type="PROSITE-ProRule" id="PRU00110"/>
    </source>
</evidence>
<dbReference type="PANTHER" id="PTHR28242">
    <property type="entry name" value="PHOSPHORELAY INTERMEDIATE PROTEIN YPD1"/>
    <property type="match status" value="1"/>
</dbReference>
<keyword evidence="4" id="KW-1185">Reference proteome</keyword>
<dbReference type="GO" id="GO:0005737">
    <property type="term" value="C:cytoplasm"/>
    <property type="evidence" value="ECO:0007669"/>
    <property type="project" value="TreeGrafter"/>
</dbReference>
<reference evidence="4" key="1">
    <citation type="submission" date="2016-04" db="EMBL/GenBank/DDBJ databases">
        <title>Comparative genomics of biotechnologically important yeasts.</title>
        <authorList>
            <consortium name="DOE Joint Genome Institute"/>
            <person name="Riley R."/>
            <person name="Haridas S."/>
            <person name="Wolfe K.H."/>
            <person name="Lopes M.R."/>
            <person name="Hittinger C.T."/>
            <person name="Goker M."/>
            <person name="Salamov A."/>
            <person name="Wisecaver J."/>
            <person name="Long T.M."/>
            <person name="Aerts A.L."/>
            <person name="Barry K."/>
            <person name="Choi C."/>
            <person name="Clum A."/>
            <person name="Coughlan A.Y."/>
            <person name="Deshpande S."/>
            <person name="Douglass A.P."/>
            <person name="Hanson S.J."/>
            <person name="Klenk H.-P."/>
            <person name="Labutti K."/>
            <person name="Lapidus A."/>
            <person name="Lindquist E."/>
            <person name="Lipzen A."/>
            <person name="Meier-Kolthoff J.P."/>
            <person name="Ohm R.A."/>
            <person name="Otillar R.P."/>
            <person name="Pangilinan J."/>
            <person name="Peng Y."/>
            <person name="Rokas A."/>
            <person name="Rosa C.A."/>
            <person name="Scheuner C."/>
            <person name="Sibirny A.A."/>
            <person name="Slot J.C."/>
            <person name="Stielow J.B."/>
            <person name="Sun H."/>
            <person name="Kurtzman C.P."/>
            <person name="Blackwell M."/>
            <person name="Grigoriev I.V."/>
            <person name="Jeffries T.W."/>
        </authorList>
    </citation>
    <scope>NUCLEOTIDE SEQUENCE [LARGE SCALE GENOMIC DNA]</scope>
    <source>
        <strain evidence="4">NRRL YB-2248</strain>
    </source>
</reference>
<dbReference type="PROSITE" id="PS50894">
    <property type="entry name" value="HPT"/>
    <property type="match status" value="1"/>
</dbReference>
<dbReference type="InterPro" id="IPR045871">
    <property type="entry name" value="AHP1-5/YPD1"/>
</dbReference>
<dbReference type="GO" id="GO:0005634">
    <property type="term" value="C:nucleus"/>
    <property type="evidence" value="ECO:0007669"/>
    <property type="project" value="TreeGrafter"/>
</dbReference>
<evidence type="ECO:0000313" key="3">
    <source>
        <dbReference type="EMBL" id="ODV85743.1"/>
    </source>
</evidence>
<dbReference type="STRING" id="983967.A0A1E4T1W5"/>
<dbReference type="AlphaFoldDB" id="A0A1E4T1W5"/>
<dbReference type="Pfam" id="PF01627">
    <property type="entry name" value="Hpt"/>
    <property type="match status" value="1"/>
</dbReference>
<feature type="domain" description="HPt" evidence="2">
    <location>
        <begin position="29"/>
        <end position="135"/>
    </location>
</feature>
<dbReference type="GO" id="GO:0043424">
    <property type="term" value="F:protein histidine kinase binding"/>
    <property type="evidence" value="ECO:0007669"/>
    <property type="project" value="InterPro"/>
</dbReference>
<protein>
    <recommendedName>
        <fullName evidence="2">HPt domain-containing protein</fullName>
    </recommendedName>
</protein>